<sequence length="133" mass="14622">MARSLLDKLGWKAGTVTRVWHLPDALAAALAPLSTAPTGEPRFRIGFVRDKADLVEAVTVLAADYAPGGHLWLCYPKKSGSIPTDLTRDRGWEPVLARGFLPVTQIALDNDWSALRFRLRGEITKLTRRSEAG</sequence>
<reference evidence="1 2" key="1">
    <citation type="submission" date="2020-08" db="EMBL/GenBank/DDBJ databases">
        <title>The genome sequence of Novosphingobium flavum 4Y4.</title>
        <authorList>
            <person name="Liu Y."/>
        </authorList>
    </citation>
    <scope>NUCLEOTIDE SEQUENCE [LARGE SCALE GENOMIC DNA]</scope>
    <source>
        <strain evidence="1 2">4Y4</strain>
    </source>
</reference>
<keyword evidence="2" id="KW-1185">Reference proteome</keyword>
<proteinExistence type="predicted"/>
<gene>
    <name evidence="1" type="ORF">H7F49_05520</name>
</gene>
<name>A0A7X1KBE8_9SPHN</name>
<evidence type="ECO:0000313" key="1">
    <source>
        <dbReference type="EMBL" id="MBC2651154.1"/>
    </source>
</evidence>
<evidence type="ECO:0000313" key="2">
    <source>
        <dbReference type="Proteomes" id="UP000520156"/>
    </source>
</evidence>
<comment type="caution">
    <text evidence="1">The sequence shown here is derived from an EMBL/GenBank/DDBJ whole genome shotgun (WGS) entry which is preliminary data.</text>
</comment>
<evidence type="ECO:0008006" key="3">
    <source>
        <dbReference type="Google" id="ProtNLM"/>
    </source>
</evidence>
<dbReference type="AlphaFoldDB" id="A0A7X1KBE8"/>
<accession>A0A7X1KBE8</accession>
<organism evidence="1 2">
    <name type="scientific">Novosphingobium aerophilum</name>
    <dbReference type="NCBI Taxonomy" id="2839843"/>
    <lineage>
        <taxon>Bacteria</taxon>
        <taxon>Pseudomonadati</taxon>
        <taxon>Pseudomonadota</taxon>
        <taxon>Alphaproteobacteria</taxon>
        <taxon>Sphingomonadales</taxon>
        <taxon>Sphingomonadaceae</taxon>
        <taxon>Novosphingobium</taxon>
    </lineage>
</organism>
<dbReference type="EMBL" id="JACLAU010000005">
    <property type="protein sequence ID" value="MBC2651154.1"/>
    <property type="molecule type" value="Genomic_DNA"/>
</dbReference>
<protein>
    <recommendedName>
        <fullName evidence="3">DUF3052 domain-containing protein</fullName>
    </recommendedName>
</protein>
<dbReference type="RefSeq" id="WP_185682578.1">
    <property type="nucleotide sequence ID" value="NZ_JACLAU010000005.1"/>
</dbReference>
<dbReference type="Proteomes" id="UP000520156">
    <property type="component" value="Unassembled WGS sequence"/>
</dbReference>